<gene>
    <name evidence="3" type="ORF">AAGT95_04090</name>
</gene>
<dbReference type="Proteomes" id="UP001453229">
    <property type="component" value="Chromosome"/>
</dbReference>
<dbReference type="EMBL" id="CP151919">
    <property type="protein sequence ID" value="XAD55160.1"/>
    <property type="molecule type" value="Genomic_DNA"/>
</dbReference>
<feature type="region of interest" description="Disordered" evidence="1">
    <location>
        <begin position="82"/>
        <end position="114"/>
    </location>
</feature>
<dbReference type="RefSeq" id="WP_342595643.1">
    <property type="nucleotide sequence ID" value="NZ_CP151919.1"/>
</dbReference>
<feature type="signal peptide" evidence="2">
    <location>
        <begin position="1"/>
        <end position="25"/>
    </location>
</feature>
<evidence type="ECO:0000313" key="3">
    <source>
        <dbReference type="EMBL" id="XAD55160.1"/>
    </source>
</evidence>
<sequence length="114" mass="12358">MFTWLRTTTTIALCLALASAAQVSAQDSEAPPPWPAKAIEASQAQCRANITASGIEGPKVERYCECATKALQARFSAAEVRKMQRNYDPGDGEDSRPPELDKTLDQCSPVLESQ</sequence>
<evidence type="ECO:0000313" key="4">
    <source>
        <dbReference type="Proteomes" id="UP001453229"/>
    </source>
</evidence>
<organism evidence="3 4">
    <name type="scientific">Salinicola lusitanus</name>
    <dbReference type="NCBI Taxonomy" id="1949085"/>
    <lineage>
        <taxon>Bacteria</taxon>
        <taxon>Pseudomonadati</taxon>
        <taxon>Pseudomonadota</taxon>
        <taxon>Gammaproteobacteria</taxon>
        <taxon>Oceanospirillales</taxon>
        <taxon>Halomonadaceae</taxon>
        <taxon>Salinicola</taxon>
    </lineage>
</organism>
<keyword evidence="4" id="KW-1185">Reference proteome</keyword>
<feature type="chain" id="PRO_5045073987" evidence="2">
    <location>
        <begin position="26"/>
        <end position="114"/>
    </location>
</feature>
<protein>
    <submittedName>
        <fullName evidence="3">Uncharacterized protein</fullName>
    </submittedName>
</protein>
<proteinExistence type="predicted"/>
<name>A0ABZ3CVL1_9GAMM</name>
<evidence type="ECO:0000256" key="1">
    <source>
        <dbReference type="SAM" id="MobiDB-lite"/>
    </source>
</evidence>
<feature type="compositionally biased region" description="Basic and acidic residues" evidence="1">
    <location>
        <begin position="93"/>
        <end position="104"/>
    </location>
</feature>
<accession>A0ABZ3CVL1</accession>
<reference evidence="3 4" key="1">
    <citation type="submission" date="2024-04" db="EMBL/GenBank/DDBJ databases">
        <title>Salinicola lusitanus LLJ914,a marine bacterium isolated from the Okinawa Trough.</title>
        <authorList>
            <person name="Li J."/>
        </authorList>
    </citation>
    <scope>NUCLEOTIDE SEQUENCE [LARGE SCALE GENOMIC DNA]</scope>
    <source>
        <strain evidence="3 4">LLJ914</strain>
    </source>
</reference>
<evidence type="ECO:0000256" key="2">
    <source>
        <dbReference type="SAM" id="SignalP"/>
    </source>
</evidence>
<keyword evidence="2" id="KW-0732">Signal</keyword>